<protein>
    <recommendedName>
        <fullName evidence="7">Eukaryotic translation initiation factor 3 subunit I</fullName>
        <shortName evidence="7">eIF3i</shortName>
    </recommendedName>
    <alternativeName>
        <fullName evidence="7">Eukaryotic translation initiation factor 3 39 kDa subunit homolog</fullName>
        <shortName evidence="7">eIF-3 39 kDa subunit homolog</shortName>
    </alternativeName>
</protein>
<keyword evidence="4" id="KW-0677">Repeat</keyword>
<dbReference type="PROSITE" id="PS50294">
    <property type="entry name" value="WD_REPEATS_REGION"/>
    <property type="match status" value="1"/>
</dbReference>
<dbReference type="GO" id="GO:0071541">
    <property type="term" value="C:eukaryotic translation initiation factor 3 complex, eIF3m"/>
    <property type="evidence" value="ECO:0007669"/>
    <property type="project" value="TreeGrafter"/>
</dbReference>
<dbReference type="OrthoDB" id="24966at2759"/>
<evidence type="ECO:0000313" key="10">
    <source>
        <dbReference type="Proteomes" id="UP000716291"/>
    </source>
</evidence>
<accession>A0A9P6X557</accession>
<comment type="subcellular location">
    <subcellularLocation>
        <location evidence="7">Cytoplasm</location>
    </subcellularLocation>
</comment>
<evidence type="ECO:0000256" key="2">
    <source>
        <dbReference type="ARBA" id="ARBA00022540"/>
    </source>
</evidence>
<evidence type="ECO:0000256" key="1">
    <source>
        <dbReference type="ARBA" id="ARBA00022490"/>
    </source>
</evidence>
<evidence type="ECO:0000256" key="8">
    <source>
        <dbReference type="PROSITE-ProRule" id="PRU00221"/>
    </source>
</evidence>
<sequence length="347" mass="38751">MRPILLQGHTRALTQIKYNREGDLLFTVSKDKVANVWYSHNGERLGTYTGHQGSVWTIDVNGIFKNAHTMRETKLVYLILAESTLLVTGSADNSCKLWEVQTGRCLKTWEFKTAVKRVEFSEDGSMVLCVTEERMGYSGTVTVYPVNSDINGAQSNSPIVVITYNGGSKAVVAGWTCLDKYIVTGHEDGTICQWDWKANEKIKSIKAHESVLSDMQSSNDRTYFITSSKDKSAKIIDSMTLDIKKTYTADTPLNSASITPKHQEFVIIGGGQDAMNVTTTSARQGKFESRFYHKILEEEVGRVRGHFGPINTIAVHPDGTSYSSGGEDGYVRVHHFDPDYYTFKLEI</sequence>
<gene>
    <name evidence="7" type="primary">TIF34</name>
    <name evidence="9" type="ORF">G6F64_008270</name>
</gene>
<keyword evidence="2 7" id="KW-0396">Initiation factor</keyword>
<dbReference type="InterPro" id="IPR001680">
    <property type="entry name" value="WD40_rpt"/>
</dbReference>
<dbReference type="GO" id="GO:0001732">
    <property type="term" value="P:formation of cytoplasmic translation initiation complex"/>
    <property type="evidence" value="ECO:0007669"/>
    <property type="project" value="UniProtKB-UniRule"/>
</dbReference>
<dbReference type="GO" id="GO:0016282">
    <property type="term" value="C:eukaryotic 43S preinitiation complex"/>
    <property type="evidence" value="ECO:0007669"/>
    <property type="project" value="UniProtKB-UniRule"/>
</dbReference>
<evidence type="ECO:0000256" key="6">
    <source>
        <dbReference type="ARBA" id="ARBA00038394"/>
    </source>
</evidence>
<dbReference type="EMBL" id="JAANQT010001335">
    <property type="protein sequence ID" value="KAG1305571.1"/>
    <property type="molecule type" value="Genomic_DNA"/>
</dbReference>
<organism evidence="9 10">
    <name type="scientific">Rhizopus oryzae</name>
    <name type="common">Mucormycosis agent</name>
    <name type="synonym">Rhizopus arrhizus var. delemar</name>
    <dbReference type="NCBI Taxonomy" id="64495"/>
    <lineage>
        <taxon>Eukaryota</taxon>
        <taxon>Fungi</taxon>
        <taxon>Fungi incertae sedis</taxon>
        <taxon>Mucoromycota</taxon>
        <taxon>Mucoromycotina</taxon>
        <taxon>Mucoromycetes</taxon>
        <taxon>Mucorales</taxon>
        <taxon>Mucorineae</taxon>
        <taxon>Rhizopodaceae</taxon>
        <taxon>Rhizopus</taxon>
    </lineage>
</organism>
<dbReference type="AlphaFoldDB" id="A0A9P6X557"/>
<feature type="repeat" description="WD" evidence="8">
    <location>
        <begin position="82"/>
        <end position="108"/>
    </location>
</feature>
<dbReference type="FunFam" id="2.130.10.10:FF:000127">
    <property type="entry name" value="Eukaryotic translation initiation factor 3 subunit I"/>
    <property type="match status" value="1"/>
</dbReference>
<reference evidence="9" key="1">
    <citation type="journal article" date="2020" name="Microb. Genom.">
        <title>Genetic diversity of clinical and environmental Mucorales isolates obtained from an investigation of mucormycosis cases among solid organ transplant recipients.</title>
        <authorList>
            <person name="Nguyen M.H."/>
            <person name="Kaul D."/>
            <person name="Muto C."/>
            <person name="Cheng S.J."/>
            <person name="Richter R.A."/>
            <person name="Bruno V.M."/>
            <person name="Liu G."/>
            <person name="Beyhan S."/>
            <person name="Sundermann A.J."/>
            <person name="Mounaud S."/>
            <person name="Pasculle A.W."/>
            <person name="Nierman W.C."/>
            <person name="Driscoll E."/>
            <person name="Cumbie R."/>
            <person name="Clancy C.J."/>
            <person name="Dupont C.L."/>
        </authorList>
    </citation>
    <scope>NUCLEOTIDE SEQUENCE</scope>
    <source>
        <strain evidence="9">GL11</strain>
    </source>
</reference>
<keyword evidence="10" id="KW-1185">Reference proteome</keyword>
<dbReference type="HAMAP" id="MF_03008">
    <property type="entry name" value="eIF3i"/>
    <property type="match status" value="1"/>
</dbReference>
<keyword evidence="3 8" id="KW-0853">WD repeat</keyword>
<dbReference type="GO" id="GO:0033290">
    <property type="term" value="C:eukaryotic 48S preinitiation complex"/>
    <property type="evidence" value="ECO:0007669"/>
    <property type="project" value="UniProtKB-UniRule"/>
</dbReference>
<evidence type="ECO:0000313" key="9">
    <source>
        <dbReference type="EMBL" id="KAG1305571.1"/>
    </source>
</evidence>
<comment type="similarity">
    <text evidence="7">Belongs to the eIF-3 subunit I family.</text>
</comment>
<comment type="function">
    <text evidence="7">Component of the eukaryotic translation initiation factor 3 (eIF-3) complex, which is involved in protein synthesis of a specialized repertoire of mRNAs and, together with other initiation factors, stimulates binding of mRNA and methionyl-tRNAi to the 40S ribosome. The eIF-3 complex specifically targets and initiates translation of a subset of mRNAs involved in cell proliferation.</text>
</comment>
<feature type="repeat" description="WD" evidence="8">
    <location>
        <begin position="303"/>
        <end position="333"/>
    </location>
</feature>
<proteinExistence type="inferred from homology"/>
<name>A0A9P6X557_RHIOR</name>
<comment type="subunit">
    <text evidence="7">Component of the eukaryotic translation initiation factor 3 (eIF-3) complex.</text>
</comment>
<evidence type="ECO:0000256" key="7">
    <source>
        <dbReference type="HAMAP-Rule" id="MF_03008"/>
    </source>
</evidence>
<dbReference type="GO" id="GO:0003743">
    <property type="term" value="F:translation initiation factor activity"/>
    <property type="evidence" value="ECO:0007669"/>
    <property type="project" value="UniProtKB-UniRule"/>
</dbReference>
<dbReference type="InterPro" id="IPR015943">
    <property type="entry name" value="WD40/YVTN_repeat-like_dom_sf"/>
</dbReference>
<dbReference type="Gene3D" id="2.130.10.10">
    <property type="entry name" value="YVTN repeat-like/Quinoprotein amine dehydrogenase"/>
    <property type="match status" value="1"/>
</dbReference>
<dbReference type="PROSITE" id="PS50082">
    <property type="entry name" value="WD_REPEATS_2"/>
    <property type="match status" value="3"/>
</dbReference>
<comment type="similarity">
    <text evidence="6">Belongs to the WD repeat STRAP family.</text>
</comment>
<dbReference type="Proteomes" id="UP000716291">
    <property type="component" value="Unassembled WGS sequence"/>
</dbReference>
<evidence type="ECO:0000256" key="3">
    <source>
        <dbReference type="ARBA" id="ARBA00022574"/>
    </source>
</evidence>
<dbReference type="PANTHER" id="PTHR19877:SF1">
    <property type="entry name" value="EUKARYOTIC TRANSLATION INITIATION FACTOR 3 SUBUNIT I"/>
    <property type="match status" value="1"/>
</dbReference>
<evidence type="ECO:0000256" key="5">
    <source>
        <dbReference type="ARBA" id="ARBA00022917"/>
    </source>
</evidence>
<evidence type="ECO:0000256" key="4">
    <source>
        <dbReference type="ARBA" id="ARBA00022737"/>
    </source>
</evidence>
<dbReference type="InterPro" id="IPR036322">
    <property type="entry name" value="WD40_repeat_dom_sf"/>
</dbReference>
<dbReference type="GO" id="GO:0003723">
    <property type="term" value="F:RNA binding"/>
    <property type="evidence" value="ECO:0007669"/>
    <property type="project" value="TreeGrafter"/>
</dbReference>
<keyword evidence="5 7" id="KW-0648">Protein biosynthesis</keyword>
<dbReference type="PANTHER" id="PTHR19877">
    <property type="entry name" value="EUKARYOTIC TRANSLATION INITIATION FACTOR 3 SUBUNIT I"/>
    <property type="match status" value="1"/>
</dbReference>
<comment type="caution">
    <text evidence="9">The sequence shown here is derived from an EMBL/GenBank/DDBJ whole genome shotgun (WGS) entry which is preliminary data.</text>
</comment>
<dbReference type="InterPro" id="IPR027525">
    <property type="entry name" value="eIF3i"/>
</dbReference>
<dbReference type="SUPFAM" id="SSF50978">
    <property type="entry name" value="WD40 repeat-like"/>
    <property type="match status" value="1"/>
</dbReference>
<dbReference type="Pfam" id="PF24805">
    <property type="entry name" value="EIF3I"/>
    <property type="match status" value="1"/>
</dbReference>
<dbReference type="SMART" id="SM00320">
    <property type="entry name" value="WD40"/>
    <property type="match status" value="6"/>
</dbReference>
<feature type="repeat" description="WD" evidence="8">
    <location>
        <begin position="6"/>
        <end position="47"/>
    </location>
</feature>
<keyword evidence="1 7" id="KW-0963">Cytoplasm</keyword>